<comment type="caution">
    <text evidence="8">The sequence shown here is derived from an EMBL/GenBank/DDBJ whole genome shotgun (WGS) entry which is preliminary data.</text>
</comment>
<keyword evidence="5" id="KW-1133">Transmembrane helix</keyword>
<dbReference type="EMBL" id="JMKJ01000112">
    <property type="protein sequence ID" value="KGG52149.1"/>
    <property type="molecule type" value="Genomic_DNA"/>
</dbReference>
<comment type="similarity">
    <text evidence="2 7">Belongs to the derlin family.</text>
</comment>
<evidence type="ECO:0000256" key="5">
    <source>
        <dbReference type="ARBA" id="ARBA00022989"/>
    </source>
</evidence>
<evidence type="ECO:0000256" key="3">
    <source>
        <dbReference type="ARBA" id="ARBA00022692"/>
    </source>
</evidence>
<keyword evidence="9" id="KW-1185">Reference proteome</keyword>
<dbReference type="VEuPathDB" id="MicrosporidiaDB:DI09_200p30"/>
<evidence type="ECO:0000313" key="8">
    <source>
        <dbReference type="EMBL" id="KGG52149.1"/>
    </source>
</evidence>
<keyword evidence="4 7" id="KW-0256">Endoplasmic reticulum</keyword>
<gene>
    <name evidence="8" type="ORF">DI09_200p30</name>
</gene>
<dbReference type="PANTHER" id="PTHR11009">
    <property type="entry name" value="DER1-LIKE PROTEIN, DERLIN"/>
    <property type="match status" value="1"/>
</dbReference>
<evidence type="ECO:0000256" key="2">
    <source>
        <dbReference type="ARBA" id="ARBA00008917"/>
    </source>
</evidence>
<keyword evidence="3" id="KW-0812">Transmembrane</keyword>
<dbReference type="OrthoDB" id="1716531at2759"/>
<dbReference type="AlphaFoldDB" id="A0A098VTI8"/>
<comment type="subcellular location">
    <subcellularLocation>
        <location evidence="1 7">Endoplasmic reticulum membrane</location>
        <topology evidence="1 7">Multi-pass membrane protein</topology>
    </subcellularLocation>
</comment>
<evidence type="ECO:0000256" key="6">
    <source>
        <dbReference type="ARBA" id="ARBA00023136"/>
    </source>
</evidence>
<evidence type="ECO:0000256" key="4">
    <source>
        <dbReference type="ARBA" id="ARBA00022824"/>
    </source>
</evidence>
<dbReference type="GeneID" id="25258966"/>
<dbReference type="Pfam" id="PF04511">
    <property type="entry name" value="DER1"/>
    <property type="match status" value="1"/>
</dbReference>
<dbReference type="InterPro" id="IPR007599">
    <property type="entry name" value="DER1"/>
</dbReference>
<dbReference type="HOGENOM" id="CLU_1759252_0_0_1"/>
<dbReference type="GO" id="GO:0005789">
    <property type="term" value="C:endoplasmic reticulum membrane"/>
    <property type="evidence" value="ECO:0007669"/>
    <property type="project" value="UniProtKB-SubCell"/>
</dbReference>
<proteinExistence type="inferred from homology"/>
<dbReference type="RefSeq" id="XP_013238585.1">
    <property type="nucleotide sequence ID" value="XM_013383131.1"/>
</dbReference>
<dbReference type="Proteomes" id="UP000029725">
    <property type="component" value="Unassembled WGS sequence"/>
</dbReference>
<evidence type="ECO:0000256" key="1">
    <source>
        <dbReference type="ARBA" id="ARBA00004477"/>
    </source>
</evidence>
<reference evidence="8 9" key="1">
    <citation type="submission" date="2014-04" db="EMBL/GenBank/DDBJ databases">
        <title>A new species of microsporidia sheds light on the evolution of extreme parasitism.</title>
        <authorList>
            <person name="Haag K.L."/>
            <person name="James T.Y."/>
            <person name="Larsson R."/>
            <person name="Schaer T.M."/>
            <person name="Refardt D."/>
            <person name="Pombert J.-F."/>
            <person name="Ebert D."/>
        </authorList>
    </citation>
    <scope>NUCLEOTIDE SEQUENCE [LARGE SCALE GENOMIC DNA]</scope>
    <source>
        <strain evidence="8 9">UGP3</strain>
        <tissue evidence="8">Spores</tissue>
    </source>
</reference>
<evidence type="ECO:0000313" key="9">
    <source>
        <dbReference type="Proteomes" id="UP000029725"/>
    </source>
</evidence>
<keyword evidence="6" id="KW-0472">Membrane</keyword>
<evidence type="ECO:0000256" key="7">
    <source>
        <dbReference type="RuleBase" id="RU363059"/>
    </source>
</evidence>
<protein>
    <recommendedName>
        <fullName evidence="7">Derlin</fullName>
    </recommendedName>
</protein>
<name>A0A098VTI8_9MICR</name>
<sequence length="148" mass="16714">MYIVYVWSMLNPDIIIQFYFVPLKSKYFPWALLAVNSFIFDKYFPSEMAGILIGNLYVALFKCESKLKSLHQTITRLSSRPGKALGKPEPNQVAKSRLKYFEKTSLNTEAKFTASDSKADLLSKIDDAATRPSSNCGYMASITSCKQD</sequence>
<organism evidence="8 9">
    <name type="scientific">Mitosporidium daphniae</name>
    <dbReference type="NCBI Taxonomy" id="1485682"/>
    <lineage>
        <taxon>Eukaryota</taxon>
        <taxon>Fungi</taxon>
        <taxon>Fungi incertae sedis</taxon>
        <taxon>Microsporidia</taxon>
        <taxon>Mitosporidium</taxon>
    </lineage>
</organism>
<accession>A0A098VTI8</accession>
<dbReference type="GO" id="GO:0006950">
    <property type="term" value="P:response to stress"/>
    <property type="evidence" value="ECO:0007669"/>
    <property type="project" value="UniProtKB-ARBA"/>
</dbReference>
<comment type="function">
    <text evidence="7">May be involved in the degradation of misfolded endoplasmic reticulum (ER) luminal proteins.</text>
</comment>